<proteinExistence type="predicted"/>
<keyword evidence="2" id="KW-1185">Reference proteome</keyword>
<sequence>MRDSGIPSKGNCLLVSIVYLNWEHSYIVDYMRGSNSWTCFKNIERLNEDKEKGLSFIFKVNLIELLGGQTLAKSLNLIKVNCIARNLDVQYRQELLVYHGTLT</sequence>
<dbReference type="RefSeq" id="XP_018291479.1">
    <property type="nucleotide sequence ID" value="XM_018442619.1"/>
</dbReference>
<dbReference type="AlphaFoldDB" id="A0A167MPC1"/>
<reference evidence="2" key="1">
    <citation type="submission" date="2015-06" db="EMBL/GenBank/DDBJ databases">
        <title>Expansion of signal transduction pathways in fungi by whole-genome duplication.</title>
        <authorList>
            <consortium name="DOE Joint Genome Institute"/>
            <person name="Corrochano L.M."/>
            <person name="Kuo A."/>
            <person name="Marcet-Houben M."/>
            <person name="Polaino S."/>
            <person name="Salamov A."/>
            <person name="Villalobos J.M."/>
            <person name="Alvarez M.I."/>
            <person name="Avalos J."/>
            <person name="Benito E.P."/>
            <person name="Benoit I."/>
            <person name="Burger G."/>
            <person name="Camino L.P."/>
            <person name="Canovas D."/>
            <person name="Cerda-Olmedo E."/>
            <person name="Cheng J.-F."/>
            <person name="Dominguez A."/>
            <person name="Elias M."/>
            <person name="Eslava A.P."/>
            <person name="Glaser F."/>
            <person name="Grimwood J."/>
            <person name="Gutierrez G."/>
            <person name="Heitman J."/>
            <person name="Henrissat B."/>
            <person name="Iturriaga E.A."/>
            <person name="Lang B.F."/>
            <person name="Lavin J.L."/>
            <person name="Lee S."/>
            <person name="Li W."/>
            <person name="Lindquist E."/>
            <person name="Lopez-Garcia S."/>
            <person name="Luque E.M."/>
            <person name="Marcos A.T."/>
            <person name="Martin J."/>
            <person name="McCluskey K."/>
            <person name="Medina H.R."/>
            <person name="Miralles-Duran A."/>
            <person name="Miyazaki A."/>
            <person name="Munoz-Torres E."/>
            <person name="Oguiza J.A."/>
            <person name="Ohm R."/>
            <person name="Olmedo M."/>
            <person name="Orejas M."/>
            <person name="Ortiz-Castellanos L."/>
            <person name="Pisabarro A.G."/>
            <person name="Rodriguez-Romero J."/>
            <person name="Ruiz-Herrera J."/>
            <person name="Ruiz-Vazquez R."/>
            <person name="Sanz C."/>
            <person name="Schackwitz W."/>
            <person name="Schmutz J."/>
            <person name="Shahriari M."/>
            <person name="Shelest E."/>
            <person name="Silva-Franco F."/>
            <person name="Soanes D."/>
            <person name="Syed K."/>
            <person name="Tagua V.G."/>
            <person name="Talbot N.J."/>
            <person name="Thon M."/>
            <person name="De vries R.P."/>
            <person name="Wiebenga A."/>
            <person name="Yadav J.S."/>
            <person name="Braun E.L."/>
            <person name="Baker S."/>
            <person name="Garre V."/>
            <person name="Horwitz B."/>
            <person name="Torres-Martinez S."/>
            <person name="Idnurm A."/>
            <person name="Herrera-Estrella A."/>
            <person name="Gabaldon T."/>
            <person name="Grigoriev I.V."/>
        </authorList>
    </citation>
    <scope>NUCLEOTIDE SEQUENCE [LARGE SCALE GENOMIC DNA]</scope>
    <source>
        <strain evidence="2">NRRL 1555(-)</strain>
    </source>
</reference>
<evidence type="ECO:0000313" key="2">
    <source>
        <dbReference type="Proteomes" id="UP000077315"/>
    </source>
</evidence>
<dbReference type="GeneID" id="29003525"/>
<dbReference type="EMBL" id="KV440981">
    <property type="protein sequence ID" value="OAD73439.1"/>
    <property type="molecule type" value="Genomic_DNA"/>
</dbReference>
<dbReference type="InParanoid" id="A0A167MPC1"/>
<organism evidence="1 2">
    <name type="scientific">Phycomyces blakesleeanus (strain ATCC 8743b / DSM 1359 / FGSC 10004 / NBRC 33097 / NRRL 1555)</name>
    <dbReference type="NCBI Taxonomy" id="763407"/>
    <lineage>
        <taxon>Eukaryota</taxon>
        <taxon>Fungi</taxon>
        <taxon>Fungi incertae sedis</taxon>
        <taxon>Mucoromycota</taxon>
        <taxon>Mucoromycotina</taxon>
        <taxon>Mucoromycetes</taxon>
        <taxon>Mucorales</taxon>
        <taxon>Phycomycetaceae</taxon>
        <taxon>Phycomyces</taxon>
    </lineage>
</organism>
<dbReference type="Proteomes" id="UP000077315">
    <property type="component" value="Unassembled WGS sequence"/>
</dbReference>
<gene>
    <name evidence="1" type="ORF">PHYBLDRAFT_72251</name>
</gene>
<evidence type="ECO:0000313" key="1">
    <source>
        <dbReference type="EMBL" id="OAD73439.1"/>
    </source>
</evidence>
<protein>
    <submittedName>
        <fullName evidence="1">Uncharacterized protein</fullName>
    </submittedName>
</protein>
<dbReference type="VEuPathDB" id="FungiDB:PHYBLDRAFT_72251"/>
<accession>A0A167MPC1</accession>
<name>A0A167MPC1_PHYB8</name>